<sequence length="657" mass="73398">MSKEQAKALSDQFISPAGYAGMFGLIVGYSADVHFLNTAIEKFTLQTTMQRAYQGAMRLALVLDPRRAQLSPTACPGLIHLPFRSEGKRNFNLLHSKVALLGFKSLASDDHLFRLVVSTGNWTRQTLEDSLDFVWSIDVDLRSDDKQGIADIAAAYHLLSDILTNVDTRIFNPAAGNIHGIVGGRDYYNFHRILTGIKRTQGIKARFFDNRKQALCAQLAPLIKHHSGDKKRNLLLLGSGFYENSEHRGSPKVLSHIHNTLLEQGLLSLGAQKHIVVNPDSCQAVAHSFGSLIKDKWQVYRAYDPLSKQGKQSRSLHGKFIFSAYKQRNRDSCGQAWVYLGSGNLTKPGFTQKASYSGGNLEAGIVFSPKGLTWGGEDNPDSAISNKFPVCLEKEYQVTDLNSLQSGSEFTEQQSQHIALPIAYFVITRTAQQYCVLKPNVPFTSKCKFDKRHRGQYRVKNTERINWYGETPRQLTVSYHHDGMTLSADIPVIDEFGRIAATVLPQLELDDAWQAFSAFPNPLSVADDSIDQKGQGGGTASASSSTSSEDKSYLINAMMGLVELIAEKQTQVLEQDWPQWCARLEQTLLQLKQNEAFAYFKELAVNPLSPLWHSPFRPQFAETVENEHGKRYEKTLSRIEQKLELAQLHRIGTGDAI</sequence>
<evidence type="ECO:0000256" key="1">
    <source>
        <dbReference type="SAM" id="MobiDB-lite"/>
    </source>
</evidence>
<dbReference type="EMBL" id="AQHF01000020">
    <property type="protein sequence ID" value="MBE0346108.1"/>
    <property type="molecule type" value="Genomic_DNA"/>
</dbReference>
<dbReference type="CDD" id="cd00138">
    <property type="entry name" value="PLDc_SF"/>
    <property type="match status" value="1"/>
</dbReference>
<keyword evidence="3" id="KW-1185">Reference proteome</keyword>
<proteinExistence type="predicted"/>
<reference evidence="2 3" key="1">
    <citation type="submission" date="2015-06" db="EMBL/GenBank/DDBJ databases">
        <title>Genome sequence of Pseudoalteromonas peptidolytica.</title>
        <authorList>
            <person name="Xie B.-B."/>
            <person name="Rong J.-C."/>
            <person name="Qin Q.-L."/>
            <person name="Zhang Y.-Z."/>
        </authorList>
    </citation>
    <scope>NUCLEOTIDE SEQUENCE [LARGE SCALE GENOMIC DNA]</scope>
    <source>
        <strain evidence="2 3">F12-50-A1</strain>
    </source>
</reference>
<evidence type="ECO:0000313" key="3">
    <source>
        <dbReference type="Proteomes" id="UP000660708"/>
    </source>
</evidence>
<evidence type="ECO:0000313" key="2">
    <source>
        <dbReference type="EMBL" id="MBE0346108.1"/>
    </source>
</evidence>
<gene>
    <name evidence="2" type="ORF">PPEP_a1135</name>
</gene>
<feature type="region of interest" description="Disordered" evidence="1">
    <location>
        <begin position="527"/>
        <end position="547"/>
    </location>
</feature>
<dbReference type="AlphaFoldDB" id="A0A8I0MVD9"/>
<comment type="caution">
    <text evidence="2">The sequence shown here is derived from an EMBL/GenBank/DDBJ whole genome shotgun (WGS) entry which is preliminary data.</text>
</comment>
<name>A0A8I0MVD9_9GAMM</name>
<protein>
    <submittedName>
        <fullName evidence="2">Uncharacterized protein</fullName>
    </submittedName>
</protein>
<accession>A0A8I0MVD9</accession>
<dbReference type="Proteomes" id="UP000660708">
    <property type="component" value="Unassembled WGS sequence"/>
</dbReference>
<organism evidence="2 3">
    <name type="scientific">Pseudoalteromonas peptidolytica F12-50-A1</name>
    <dbReference type="NCBI Taxonomy" id="1315280"/>
    <lineage>
        <taxon>Bacteria</taxon>
        <taxon>Pseudomonadati</taxon>
        <taxon>Pseudomonadota</taxon>
        <taxon>Gammaproteobacteria</taxon>
        <taxon>Alteromonadales</taxon>
        <taxon>Pseudoalteromonadaceae</taxon>
        <taxon>Pseudoalteromonas</taxon>
    </lineage>
</organism>